<comment type="caution">
    <text evidence="6">The sequence shown here is derived from an EMBL/GenBank/DDBJ whole genome shotgun (WGS) entry which is preliminary data.</text>
</comment>
<feature type="transmembrane region" description="Helical" evidence="5">
    <location>
        <begin position="170"/>
        <end position="190"/>
    </location>
</feature>
<keyword evidence="7" id="KW-1185">Reference proteome</keyword>
<evidence type="ECO:0000256" key="2">
    <source>
        <dbReference type="ARBA" id="ARBA00022692"/>
    </source>
</evidence>
<feature type="transmembrane region" description="Helical" evidence="5">
    <location>
        <begin position="293"/>
        <end position="319"/>
    </location>
</feature>
<proteinExistence type="predicted"/>
<feature type="transmembrane region" description="Helical" evidence="5">
    <location>
        <begin position="210"/>
        <end position="229"/>
    </location>
</feature>
<name>A0ABV2ANW5_9EUKA</name>
<gene>
    <name evidence="6" type="ORF">MHBO_002884</name>
</gene>
<accession>A0ABV2ANW5</accession>
<dbReference type="Pfam" id="PF01566">
    <property type="entry name" value="Nramp"/>
    <property type="match status" value="1"/>
</dbReference>
<feature type="transmembrane region" description="Helical" evidence="5">
    <location>
        <begin position="399"/>
        <end position="419"/>
    </location>
</feature>
<evidence type="ECO:0000256" key="5">
    <source>
        <dbReference type="SAM" id="Phobius"/>
    </source>
</evidence>
<dbReference type="EMBL" id="JBDODL010001266">
    <property type="protein sequence ID" value="MES1921348.1"/>
    <property type="molecule type" value="Genomic_DNA"/>
</dbReference>
<organism evidence="6 7">
    <name type="scientific">Bonamia ostreae</name>
    <dbReference type="NCBI Taxonomy" id="126728"/>
    <lineage>
        <taxon>Eukaryota</taxon>
        <taxon>Sar</taxon>
        <taxon>Rhizaria</taxon>
        <taxon>Endomyxa</taxon>
        <taxon>Ascetosporea</taxon>
        <taxon>Haplosporida</taxon>
        <taxon>Bonamia</taxon>
    </lineage>
</organism>
<evidence type="ECO:0000313" key="6">
    <source>
        <dbReference type="EMBL" id="MES1921348.1"/>
    </source>
</evidence>
<keyword evidence="2 5" id="KW-0812">Transmembrane</keyword>
<dbReference type="Proteomes" id="UP001439008">
    <property type="component" value="Unassembled WGS sequence"/>
</dbReference>
<comment type="subcellular location">
    <subcellularLocation>
        <location evidence="1">Membrane</location>
        <topology evidence="1">Multi-pass membrane protein</topology>
    </subcellularLocation>
</comment>
<keyword evidence="3 5" id="KW-1133">Transmembrane helix</keyword>
<feature type="transmembrane region" description="Helical" evidence="5">
    <location>
        <begin position="145"/>
        <end position="163"/>
    </location>
</feature>
<feature type="transmembrane region" description="Helical" evidence="5">
    <location>
        <begin position="43"/>
        <end position="62"/>
    </location>
</feature>
<feature type="transmembrane region" description="Helical" evidence="5">
    <location>
        <begin position="250"/>
        <end position="273"/>
    </location>
</feature>
<evidence type="ECO:0000313" key="7">
    <source>
        <dbReference type="Proteomes" id="UP001439008"/>
    </source>
</evidence>
<evidence type="ECO:0000256" key="1">
    <source>
        <dbReference type="ARBA" id="ARBA00004141"/>
    </source>
</evidence>
<keyword evidence="4 5" id="KW-0472">Membrane</keyword>
<dbReference type="InterPro" id="IPR001046">
    <property type="entry name" value="NRAMP_fam"/>
</dbReference>
<evidence type="ECO:0000256" key="4">
    <source>
        <dbReference type="ARBA" id="ARBA00023136"/>
    </source>
</evidence>
<protein>
    <submittedName>
        <fullName evidence="6">Uncharacterized protein</fullName>
    </submittedName>
</protein>
<feature type="transmembrane region" description="Helical" evidence="5">
    <location>
        <begin position="359"/>
        <end position="378"/>
    </location>
</feature>
<reference evidence="6 7" key="1">
    <citation type="journal article" date="2024" name="BMC Biol.">
        <title>Comparative genomics of Ascetosporea gives new insight into the evolutionary basis for animal parasitism in Rhizaria.</title>
        <authorList>
            <person name="Hiltunen Thoren M."/>
            <person name="Onut-Brannstrom I."/>
            <person name="Alfjorden A."/>
            <person name="Peckova H."/>
            <person name="Swords F."/>
            <person name="Hooper C."/>
            <person name="Holzer A.S."/>
            <person name="Bass D."/>
            <person name="Burki F."/>
        </authorList>
    </citation>
    <scope>NUCLEOTIDE SEQUENCE [LARGE SCALE GENOMIC DNA]</scope>
    <source>
        <strain evidence="6">20-A016</strain>
    </source>
</reference>
<sequence>MLADSMRFTDFEVLNQKFTDFAYSLYENRIKAISNLSEYKPGFFVATNLIDFWSFCLILPYFDDHFTFALFLSFVLFNGSIFQFLAIKLKIAKNVSLFKFIHLNYGRRIYLSFCITSWLAVTMKIAANFVLFSLSFENYFNLHPLFPQIFICVCIAVLLKFDFFKYEKVVLLQILIFVLILLVMIAMPFVDLEVQPGKNNNPDFDFFGKAFNIILLISSSFVPSNIYVHSHLVHPSKDKDNAKKEIANNFVKYLLSLSVCAVFNVILSTMYSGSFIAHQNAILSFKNTNSENLIFSLLVLLISFYKIINFVFSATLIAQELVDLDFPGWDFNHFATCYSFLLPAFFVFAGYILMQTEHLLHICQFVVSSTYVFLIVTLSRFTNSRKVMKRFANNNFTKVVAISMSFFCIVVVSAVSWIVFDPLKKNFLVKLVFVCLSLILIVLFLSVIVYLYFLKFKENGQKKYELMADSNEAESDYADFLISENE</sequence>
<feature type="transmembrane region" description="Helical" evidence="5">
    <location>
        <begin position="68"/>
        <end position="89"/>
    </location>
</feature>
<evidence type="ECO:0000256" key="3">
    <source>
        <dbReference type="ARBA" id="ARBA00022989"/>
    </source>
</evidence>
<feature type="transmembrane region" description="Helical" evidence="5">
    <location>
        <begin position="331"/>
        <end position="353"/>
    </location>
</feature>
<feature type="transmembrane region" description="Helical" evidence="5">
    <location>
        <begin position="109"/>
        <end position="133"/>
    </location>
</feature>
<feature type="transmembrane region" description="Helical" evidence="5">
    <location>
        <begin position="431"/>
        <end position="453"/>
    </location>
</feature>